<evidence type="ECO:0000313" key="2">
    <source>
        <dbReference type="EnsemblPlants" id="TraesCS3D02G146500.1"/>
    </source>
</evidence>
<dbReference type="AlphaFoldDB" id="A0A3B6GQ24"/>
<dbReference type="Gramene" id="TraesSYM3D03G01867130.3">
    <property type="protein sequence ID" value="TraesSYM3D03G01867130.3"/>
    <property type="gene ID" value="TraesSYM3D03G01867130"/>
</dbReference>
<dbReference type="EnsemblPlants" id="TraesCS3D02G146500.1">
    <property type="protein sequence ID" value="TraesCS3D02G146500.1"/>
    <property type="gene ID" value="TraesCS3D02G146500"/>
</dbReference>
<name>A0A3B6GQ24_WHEAT</name>
<sequence>MVPLGRLPALPLARGSTRRRLLAAGAFAASPLPWPGLHTWRRAPPSDLRSWGPNGPCAPNTDKAGPPEAAAGVGHGSSLAEMGALVLSTADPLAKAHLTHAAFSRWAAGGLPVGLARAPDHPARPEKPLAVNAPSTLLLSSSRHFIEQVGRVVLLLLQVTQKEVPTHKAMGVPLNAYMLHNLAHVELNAIDLAWDTVVRFSPLRDTLGDGFFADFARVADDESRHFRWYSQRLAELGFRYGDMPVHNLLWRECAKSASDVSARMAVIPLVQEARGLDAGPRLVQKLIGFADHRSADIVAKVAEEELAHVSVGLYWFLKVCEMMGRVPGAAFRDLIKEHDVVMRGPFNYQSRDEAGIPREWYDEALKPEVASNLSEVHDRLACVVEMEKENASLNG</sequence>
<dbReference type="Gramene" id="TraesCS3D02G146500.1">
    <property type="protein sequence ID" value="TraesCS3D02G146500.1"/>
    <property type="gene ID" value="TraesCS3D02G146500"/>
</dbReference>
<dbReference type="Gramene" id="TraesCAD_scaffold_088350_01G000300.1">
    <property type="protein sequence ID" value="TraesCAD_scaffold_088350_01G000300.1"/>
    <property type="gene ID" value="TraesCAD_scaffold_088350_01G000300"/>
</dbReference>
<dbReference type="Gramene" id="TraesNOR3D03G01871410.5">
    <property type="protein sequence ID" value="TraesNOR3D03G01871410.5"/>
    <property type="gene ID" value="TraesNOR3D03G01871410"/>
</dbReference>
<keyword evidence="3" id="KW-1185">Reference proteome</keyword>
<dbReference type="Gramene" id="TraesMAC3D03G01842800.5">
    <property type="protein sequence ID" value="TraesMAC3D03G01842800.5"/>
    <property type="gene ID" value="TraesMAC3D03G01842800"/>
</dbReference>
<dbReference type="Gramene" id="TraesLDM3D03G01842750.3">
    <property type="protein sequence ID" value="TraesLDM3D03G01842750.3"/>
    <property type="gene ID" value="TraesLDM3D03G01842750"/>
</dbReference>
<dbReference type="Pfam" id="PF04305">
    <property type="entry name" value="DUF455"/>
    <property type="match status" value="1"/>
</dbReference>
<dbReference type="Gramene" id="TraesWEE_scaffold_042831_01G000300.1">
    <property type="protein sequence ID" value="TraesWEE_scaffold_042831_01G000300.1"/>
    <property type="gene ID" value="TraesWEE_scaffold_042831_01G000300"/>
</dbReference>
<dbReference type="PANTHER" id="PTHR42782:SF4">
    <property type="entry name" value="DUF455 DOMAIN-CONTAINING PROTEIN"/>
    <property type="match status" value="1"/>
</dbReference>
<dbReference type="Gramene" id="TraesJAG3D03G01852990.5">
    <property type="protein sequence ID" value="TraesJAG3D03G01852990.5"/>
    <property type="gene ID" value="TraesJAG3D03G01852990"/>
</dbReference>
<accession>A0A3B6GQ24</accession>
<dbReference type="Gramene" id="TraesARI3D03G01877050.3">
    <property type="protein sequence ID" value="TraesARI3D03G01877050.3"/>
    <property type="gene ID" value="TraesARI3D03G01877050"/>
</dbReference>
<dbReference type="SUPFAM" id="SSF47240">
    <property type="entry name" value="Ferritin-like"/>
    <property type="match status" value="1"/>
</dbReference>
<dbReference type="Gramene" id="TraesCLE_scaffold_092401_01G000200.1">
    <property type="protein sequence ID" value="TraesCLE_scaffold_092401_01G000200.1"/>
    <property type="gene ID" value="TraesCLE_scaffold_092401_01G000200"/>
</dbReference>
<dbReference type="Gramene" id="TraesCS3D03G0311700.1">
    <property type="protein sequence ID" value="TraesCS3D03G0311700.1.CDS"/>
    <property type="gene ID" value="TraesCS3D03G0311700"/>
</dbReference>
<dbReference type="PaxDb" id="4565-Traes_3AS_FF27A7C52.2"/>
<dbReference type="Gramene" id="TraesPARA_EIv1.0_1083170.3">
    <property type="protein sequence ID" value="TraesPARA_EIv1.0_1083170.3.CDS"/>
    <property type="gene ID" value="TraesPARA_EIv1.0_1083170"/>
</dbReference>
<dbReference type="PANTHER" id="PTHR42782">
    <property type="entry name" value="SI:CH73-314G15.3"/>
    <property type="match status" value="1"/>
</dbReference>
<reference evidence="2" key="1">
    <citation type="submission" date="2018-08" db="EMBL/GenBank/DDBJ databases">
        <authorList>
            <person name="Rossello M."/>
        </authorList>
    </citation>
    <scope>NUCLEOTIDE SEQUENCE [LARGE SCALE GENOMIC DNA]</scope>
    <source>
        <strain evidence="2">cv. Chinese Spring</strain>
    </source>
</reference>
<dbReference type="STRING" id="4565.A0A3B6GQ24"/>
<evidence type="ECO:0000256" key="1">
    <source>
        <dbReference type="SAM" id="MobiDB-lite"/>
    </source>
</evidence>
<protein>
    <recommendedName>
        <fullName evidence="4">DUF455 domain-containing protein</fullName>
    </recommendedName>
</protein>
<dbReference type="InterPro" id="IPR009078">
    <property type="entry name" value="Ferritin-like_SF"/>
</dbReference>
<dbReference type="InterPro" id="IPR007402">
    <property type="entry name" value="DUF455"/>
</dbReference>
<evidence type="ECO:0000313" key="3">
    <source>
        <dbReference type="Proteomes" id="UP000019116"/>
    </source>
</evidence>
<gene>
    <name evidence="2" type="primary">LOC123077740</name>
</gene>
<dbReference type="Gramene" id="TraesSTA3D03G01839170.3">
    <property type="protein sequence ID" value="TraesSTA3D03G01839170.3"/>
    <property type="gene ID" value="TraesSTA3D03G01839170"/>
</dbReference>
<dbReference type="CDD" id="cd00657">
    <property type="entry name" value="Ferritin_like"/>
    <property type="match status" value="1"/>
</dbReference>
<dbReference type="Proteomes" id="UP000019116">
    <property type="component" value="Chromosome 3D"/>
</dbReference>
<dbReference type="Gramene" id="TraesROB_scaffold_081612_01G000300.1">
    <property type="protein sequence ID" value="TraesROB_scaffold_081612_01G000300.1"/>
    <property type="gene ID" value="TraesROB_scaffold_081612_01G000300"/>
</dbReference>
<dbReference type="Gramene" id="TraesLAC3D03G01785740.5">
    <property type="protein sequence ID" value="TraesLAC3D03G01785740.5"/>
    <property type="gene ID" value="TraesLAC3D03G01785740"/>
</dbReference>
<reference evidence="2" key="2">
    <citation type="submission" date="2018-10" db="UniProtKB">
        <authorList>
            <consortium name="EnsemblPlants"/>
        </authorList>
    </citation>
    <scope>IDENTIFICATION</scope>
</reference>
<dbReference type="Gramene" id="TraesPARA_EIv1.0_1083170.4">
    <property type="protein sequence ID" value="TraesPARA_EIv1.0_1083170.4.CDS"/>
    <property type="gene ID" value="TraesPARA_EIv1.0_1083170"/>
</dbReference>
<dbReference type="Gramene" id="TraesJUL3D03G01862230.5">
    <property type="protein sequence ID" value="TraesJUL3D03G01862230.5"/>
    <property type="gene ID" value="TraesJUL3D03G01862230"/>
</dbReference>
<organism evidence="2">
    <name type="scientific">Triticum aestivum</name>
    <name type="common">Wheat</name>
    <dbReference type="NCBI Taxonomy" id="4565"/>
    <lineage>
        <taxon>Eukaryota</taxon>
        <taxon>Viridiplantae</taxon>
        <taxon>Streptophyta</taxon>
        <taxon>Embryophyta</taxon>
        <taxon>Tracheophyta</taxon>
        <taxon>Spermatophyta</taxon>
        <taxon>Magnoliopsida</taxon>
        <taxon>Liliopsida</taxon>
        <taxon>Poales</taxon>
        <taxon>Poaceae</taxon>
        <taxon>BOP clade</taxon>
        <taxon>Pooideae</taxon>
        <taxon>Triticodae</taxon>
        <taxon>Triticeae</taxon>
        <taxon>Triticinae</taxon>
        <taxon>Triticum</taxon>
    </lineage>
</organism>
<evidence type="ECO:0008006" key="4">
    <source>
        <dbReference type="Google" id="ProtNLM"/>
    </source>
</evidence>
<feature type="region of interest" description="Disordered" evidence="1">
    <location>
        <begin position="45"/>
        <end position="75"/>
    </location>
</feature>
<dbReference type="OrthoDB" id="426882at2759"/>
<proteinExistence type="predicted"/>